<dbReference type="EMBL" id="BKCJ010178844">
    <property type="protein sequence ID" value="GEY44161.1"/>
    <property type="molecule type" value="Genomic_DNA"/>
</dbReference>
<dbReference type="InterPro" id="IPR013785">
    <property type="entry name" value="Aldolase_TIM"/>
</dbReference>
<sequence length="322" mass="36076">MDQMASACGDANKLLVMDCQDLNAKLVDFGMARYVLERWENHVSASIMVFLQRFILDACRDTTLIILMVAAAASLVLGIKTEEMFVVFKNSMMTDSDMTDLGTMRYFLVHNPALPGLKLTKDEKGTKLMAPSTGNDEKDWKKIRANWDAIRAVKSSLKILVLANGNIRHMDGVQYCLEQTGVDGDLRPADLLLFNWLQGKDACLDVTCISPFAGIGATSWAHEVALNNVVEKKKRKYVSICEENGYKFIPFAFSTFREFDTEALDRLSRDVMNYAFLASRLQSAVLQTKLLRHSDIVTSGPAFDNVLSDFNVKIEIDFLSNP</sequence>
<feature type="non-terminal residue" evidence="2">
    <location>
        <position position="322"/>
    </location>
</feature>
<accession>A0A699HP56</accession>
<dbReference type="PANTHER" id="PTHR48462:SF1">
    <property type="entry name" value="PROTEIN, PUTATIVE-RELATED"/>
    <property type="match status" value="1"/>
</dbReference>
<evidence type="ECO:0000259" key="1">
    <source>
        <dbReference type="Pfam" id="PF01207"/>
    </source>
</evidence>
<organism evidence="2">
    <name type="scientific">Tanacetum cinerariifolium</name>
    <name type="common">Dalmatian daisy</name>
    <name type="synonym">Chrysanthemum cinerariifolium</name>
    <dbReference type="NCBI Taxonomy" id="118510"/>
    <lineage>
        <taxon>Eukaryota</taxon>
        <taxon>Viridiplantae</taxon>
        <taxon>Streptophyta</taxon>
        <taxon>Embryophyta</taxon>
        <taxon>Tracheophyta</taxon>
        <taxon>Spermatophyta</taxon>
        <taxon>Magnoliopsida</taxon>
        <taxon>eudicotyledons</taxon>
        <taxon>Gunneridae</taxon>
        <taxon>Pentapetalae</taxon>
        <taxon>asterids</taxon>
        <taxon>campanulids</taxon>
        <taxon>Asterales</taxon>
        <taxon>Asteraceae</taxon>
        <taxon>Asteroideae</taxon>
        <taxon>Anthemideae</taxon>
        <taxon>Anthemidinae</taxon>
        <taxon>Tanacetum</taxon>
    </lineage>
</organism>
<dbReference type="PANTHER" id="PTHR48462">
    <property type="entry name" value="PROTEIN, PUTATIVE-RELATED"/>
    <property type="match status" value="1"/>
</dbReference>
<dbReference type="InterPro" id="IPR035587">
    <property type="entry name" value="DUS-like_FMN-bd"/>
</dbReference>
<feature type="domain" description="DUS-like FMN-binding" evidence="1">
    <location>
        <begin position="141"/>
        <end position="184"/>
    </location>
</feature>
<proteinExistence type="predicted"/>
<evidence type="ECO:0000313" key="2">
    <source>
        <dbReference type="EMBL" id="GEY44161.1"/>
    </source>
</evidence>
<name>A0A699HP56_TANCI</name>
<dbReference type="Gene3D" id="3.20.20.70">
    <property type="entry name" value="Aldolase class I"/>
    <property type="match status" value="1"/>
</dbReference>
<dbReference type="AlphaFoldDB" id="A0A699HP56"/>
<dbReference type="SUPFAM" id="SSF51395">
    <property type="entry name" value="FMN-linked oxidoreductases"/>
    <property type="match status" value="1"/>
</dbReference>
<gene>
    <name evidence="2" type="ORF">Tci_416135</name>
</gene>
<comment type="caution">
    <text evidence="2">The sequence shown here is derived from an EMBL/GenBank/DDBJ whole genome shotgun (WGS) entry which is preliminary data.</text>
</comment>
<reference evidence="2" key="1">
    <citation type="journal article" date="2019" name="Sci. Rep.">
        <title>Draft genome of Tanacetum cinerariifolium, the natural source of mosquito coil.</title>
        <authorList>
            <person name="Yamashiro T."/>
            <person name="Shiraishi A."/>
            <person name="Satake H."/>
            <person name="Nakayama K."/>
        </authorList>
    </citation>
    <scope>NUCLEOTIDE SEQUENCE</scope>
</reference>
<protein>
    <submittedName>
        <fullName evidence="2">tRNA-dihydrouridine(16/17) synthase [NAD(P)(+)]-like</fullName>
    </submittedName>
</protein>
<dbReference type="Pfam" id="PF01207">
    <property type="entry name" value="Dus"/>
    <property type="match status" value="1"/>
</dbReference>